<evidence type="ECO:0000256" key="1">
    <source>
        <dbReference type="SAM" id="MobiDB-lite"/>
    </source>
</evidence>
<reference evidence="4" key="1">
    <citation type="journal article" date="2019" name="Int. J. Syst. Evol. Microbiol.">
        <title>The Global Catalogue of Microorganisms (GCM) 10K type strain sequencing project: providing services to taxonomists for standard genome sequencing and annotation.</title>
        <authorList>
            <consortium name="The Broad Institute Genomics Platform"/>
            <consortium name="The Broad Institute Genome Sequencing Center for Infectious Disease"/>
            <person name="Wu L."/>
            <person name="Ma J."/>
        </authorList>
    </citation>
    <scope>NUCLEOTIDE SEQUENCE [LARGE SCALE GENOMIC DNA]</scope>
    <source>
        <strain evidence="4">NCAIM B.02333</strain>
    </source>
</reference>
<name>A0ABV7WG90_9MICO</name>
<feature type="domain" description="EAL" evidence="2">
    <location>
        <begin position="211"/>
        <end position="466"/>
    </location>
</feature>
<sequence>MAGTACTGDHVEHDSTPTVRQSSARDAEDAWGEPPPGVRGHAMEQDRLDSLRSYGVLDTPPEAAYDIVTALAAQVCGTPMAAVTLVDSARQWFKSSLGLHLTETPRELSLCSEVVADARVLLVADARTDPRFRENPLVTGGPEIRGYLGVPLVGRDGLPLGTLCVLDRRERRFGEAEVASMVALATQVVALLEQSRRDRFDGLLGPDVREDARRPERLRQALEHGELVPWYQPVVDLRTGRPHQLEALLRWQHPGLGTLPPLSFMAALETTAMVVPVARHVLDTACAQLVRLGAQGLELPGGVAVNVAGGQLARPGLARDVLDALERHDLAGPRLTLELTETTELADPALARAELATVAALGVHVVVDDFGVGWSNLARVLDLPVDALKIDRGIAGAVLTDPRAATVVDATVGMAHALGLSVTAEGVETEGLRDHLAAAGCDHAQGWYFGAAAPPAGLRDLLRRLGT</sequence>
<dbReference type="SMART" id="SM00052">
    <property type="entry name" value="EAL"/>
    <property type="match status" value="1"/>
</dbReference>
<dbReference type="SMART" id="SM00065">
    <property type="entry name" value="GAF"/>
    <property type="match status" value="1"/>
</dbReference>
<dbReference type="InterPro" id="IPR029016">
    <property type="entry name" value="GAF-like_dom_sf"/>
</dbReference>
<feature type="region of interest" description="Disordered" evidence="1">
    <location>
        <begin position="1"/>
        <end position="42"/>
    </location>
</feature>
<dbReference type="SUPFAM" id="SSF55781">
    <property type="entry name" value="GAF domain-like"/>
    <property type="match status" value="1"/>
</dbReference>
<dbReference type="Gene3D" id="3.20.20.450">
    <property type="entry name" value="EAL domain"/>
    <property type="match status" value="1"/>
</dbReference>
<dbReference type="SUPFAM" id="SSF141868">
    <property type="entry name" value="EAL domain-like"/>
    <property type="match status" value="1"/>
</dbReference>
<dbReference type="Pfam" id="PF01590">
    <property type="entry name" value="GAF"/>
    <property type="match status" value="1"/>
</dbReference>
<accession>A0ABV7WG90</accession>
<dbReference type="PANTHER" id="PTHR33121">
    <property type="entry name" value="CYCLIC DI-GMP PHOSPHODIESTERASE PDEF"/>
    <property type="match status" value="1"/>
</dbReference>
<evidence type="ECO:0000313" key="4">
    <source>
        <dbReference type="Proteomes" id="UP001595685"/>
    </source>
</evidence>
<dbReference type="InterPro" id="IPR001633">
    <property type="entry name" value="EAL_dom"/>
</dbReference>
<evidence type="ECO:0000313" key="3">
    <source>
        <dbReference type="EMBL" id="MFC3688824.1"/>
    </source>
</evidence>
<dbReference type="PANTHER" id="PTHR33121:SF70">
    <property type="entry name" value="SIGNALING PROTEIN YKOW"/>
    <property type="match status" value="1"/>
</dbReference>
<dbReference type="Pfam" id="PF00563">
    <property type="entry name" value="EAL"/>
    <property type="match status" value="1"/>
</dbReference>
<dbReference type="CDD" id="cd01948">
    <property type="entry name" value="EAL"/>
    <property type="match status" value="1"/>
</dbReference>
<comment type="caution">
    <text evidence="3">The sequence shown here is derived from an EMBL/GenBank/DDBJ whole genome shotgun (WGS) entry which is preliminary data.</text>
</comment>
<dbReference type="PROSITE" id="PS50883">
    <property type="entry name" value="EAL"/>
    <property type="match status" value="1"/>
</dbReference>
<dbReference type="InterPro" id="IPR003018">
    <property type="entry name" value="GAF"/>
</dbReference>
<dbReference type="Gene3D" id="3.30.450.40">
    <property type="match status" value="1"/>
</dbReference>
<organism evidence="3 4">
    <name type="scientific">Aquipuribacter hungaricus</name>
    <dbReference type="NCBI Taxonomy" id="545624"/>
    <lineage>
        <taxon>Bacteria</taxon>
        <taxon>Bacillati</taxon>
        <taxon>Actinomycetota</taxon>
        <taxon>Actinomycetes</taxon>
        <taxon>Micrococcales</taxon>
        <taxon>Intrasporangiaceae</taxon>
        <taxon>Aquipuribacter</taxon>
    </lineage>
</organism>
<dbReference type="EMBL" id="JBHRWW010000006">
    <property type="protein sequence ID" value="MFC3688824.1"/>
    <property type="molecule type" value="Genomic_DNA"/>
</dbReference>
<proteinExistence type="predicted"/>
<dbReference type="Proteomes" id="UP001595685">
    <property type="component" value="Unassembled WGS sequence"/>
</dbReference>
<evidence type="ECO:0000259" key="2">
    <source>
        <dbReference type="PROSITE" id="PS50883"/>
    </source>
</evidence>
<gene>
    <name evidence="3" type="ORF">ACFOLH_10770</name>
</gene>
<protein>
    <submittedName>
        <fullName evidence="3">EAL domain-containing protein</fullName>
    </submittedName>
</protein>
<keyword evidence="4" id="KW-1185">Reference proteome</keyword>
<dbReference type="RefSeq" id="WP_340287951.1">
    <property type="nucleotide sequence ID" value="NZ_JBBEOI010000001.1"/>
</dbReference>
<dbReference type="InterPro" id="IPR050706">
    <property type="entry name" value="Cyclic-di-GMP_PDE-like"/>
</dbReference>
<dbReference type="InterPro" id="IPR035919">
    <property type="entry name" value="EAL_sf"/>
</dbReference>